<comment type="caution">
    <text evidence="1">The sequence shown here is derived from an EMBL/GenBank/DDBJ whole genome shotgun (WGS) entry which is preliminary data.</text>
</comment>
<gene>
    <name evidence="1" type="ORF">J7302_25655</name>
</gene>
<dbReference type="Proteomes" id="UP001519667">
    <property type="component" value="Unassembled WGS sequence"/>
</dbReference>
<evidence type="ECO:0000313" key="2">
    <source>
        <dbReference type="Proteomes" id="UP001519667"/>
    </source>
</evidence>
<dbReference type="PROSITE" id="PS51257">
    <property type="entry name" value="PROKAR_LIPOPROTEIN"/>
    <property type="match status" value="1"/>
</dbReference>
<organism evidence="1 2">
    <name type="scientific">Metapseudomonas boanensis</name>
    <dbReference type="NCBI Taxonomy" id="2822138"/>
    <lineage>
        <taxon>Bacteria</taxon>
        <taxon>Pseudomonadati</taxon>
        <taxon>Pseudomonadota</taxon>
        <taxon>Gammaproteobacteria</taxon>
        <taxon>Pseudomonadales</taxon>
        <taxon>Pseudomonadaceae</taxon>
        <taxon>Metapseudomonas</taxon>
    </lineage>
</organism>
<reference evidence="1 2" key="1">
    <citation type="submission" date="2021-04" db="EMBL/GenBank/DDBJ databases">
        <title>Pseudomonas boanensis sp. nov., a bacterium isolated from river water used for household purposes in Boane District, Mozambique.</title>
        <authorList>
            <person name="Nicklasson M."/>
            <person name="Martin-Rodriguez A.J."/>
            <person name="Thorell K."/>
            <person name="Neves L."/>
            <person name="Mussagy A."/>
            <person name="Rydberg H.A."/>
            <person name="Hernroth B."/>
            <person name="Svensson-Stadler L."/>
            <person name="Sjoling A."/>
        </authorList>
    </citation>
    <scope>NUCLEOTIDE SEQUENCE [LARGE SCALE GENOMIC DNA]</scope>
    <source>
        <strain evidence="1 2">DB1</strain>
    </source>
</reference>
<dbReference type="RefSeq" id="WP_215381533.1">
    <property type="nucleotide sequence ID" value="NZ_JAGTIS010000031.1"/>
</dbReference>
<keyword evidence="2" id="KW-1185">Reference proteome</keyword>
<proteinExistence type="predicted"/>
<sequence length="146" mass="15416">MSNLTRLALILAVGVATGCATTDRQVVSIPLEATPQNAGHIAQATLAAVGERTSISFFIGGVPLGTTRPLRLYTYIYPGSCGRLAAKPAFDMNNTVVTQRWSGTTGWWLSKSAPASLDQLRSGGYAIVVRTTPADGNRDIFCGNIT</sequence>
<evidence type="ECO:0000313" key="1">
    <source>
        <dbReference type="EMBL" id="MBT8769500.1"/>
    </source>
</evidence>
<accession>A0ABS5XPG5</accession>
<evidence type="ECO:0008006" key="3">
    <source>
        <dbReference type="Google" id="ProtNLM"/>
    </source>
</evidence>
<name>A0ABS5XPG5_9GAMM</name>
<protein>
    <recommendedName>
        <fullName evidence="3">Lipoprotein</fullName>
    </recommendedName>
</protein>
<dbReference type="EMBL" id="JAGTIS010000031">
    <property type="protein sequence ID" value="MBT8769500.1"/>
    <property type="molecule type" value="Genomic_DNA"/>
</dbReference>